<evidence type="ECO:0000256" key="2">
    <source>
        <dbReference type="SAM" id="SignalP"/>
    </source>
</evidence>
<organism evidence="3 4">
    <name type="scientific">Turnera subulata</name>
    <dbReference type="NCBI Taxonomy" id="218843"/>
    <lineage>
        <taxon>Eukaryota</taxon>
        <taxon>Viridiplantae</taxon>
        <taxon>Streptophyta</taxon>
        <taxon>Embryophyta</taxon>
        <taxon>Tracheophyta</taxon>
        <taxon>Spermatophyta</taxon>
        <taxon>Magnoliopsida</taxon>
        <taxon>eudicotyledons</taxon>
        <taxon>Gunneridae</taxon>
        <taxon>Pentapetalae</taxon>
        <taxon>rosids</taxon>
        <taxon>fabids</taxon>
        <taxon>Malpighiales</taxon>
        <taxon>Passifloraceae</taxon>
        <taxon>Turnera</taxon>
    </lineage>
</organism>
<reference evidence="3" key="2">
    <citation type="journal article" date="2023" name="Plants (Basel)">
        <title>Annotation of the Turnera subulata (Passifloraceae) Draft Genome Reveals the S-Locus Evolved after the Divergence of Turneroideae from Passifloroideae in a Stepwise Manner.</title>
        <authorList>
            <person name="Henning P.M."/>
            <person name="Roalson E.H."/>
            <person name="Mir W."/>
            <person name="McCubbin A.G."/>
            <person name="Shore J.S."/>
        </authorList>
    </citation>
    <scope>NUCLEOTIDE SEQUENCE</scope>
    <source>
        <strain evidence="3">F60SS</strain>
    </source>
</reference>
<dbReference type="Pfam" id="PF07466">
    <property type="entry name" value="DUF1517"/>
    <property type="match status" value="1"/>
</dbReference>
<sequence length="305" mass="33561">MMAFNFAPKAPFLTHALVILLVSSCFFIWVSQAASGGSMGGSSFSSGDSYSGGGSSYSSGDSFSYSYSSGSYGNSRHDSSSRAPPIDDESSLLGGIIFIAFFFILFGSLALVLYWSSFNHSVVMVQIGLLGKARSLQKELNQIARSTNTSSSTGWRHILRATTSSLVRDSHYFVSCRSLVEYFAQIEVAGKTFEHLAAKERAKFDIESLVNVNNVKIQREVIPKASKDGKDYIVVTILVATDGGCRIPRIESKDDLKNALKYLDSYVQDSHNLWGVEVLWTPQNEEDTLSEKELLENYPFLKPIS</sequence>
<dbReference type="GO" id="GO:0009507">
    <property type="term" value="C:chloroplast"/>
    <property type="evidence" value="ECO:0007669"/>
    <property type="project" value="TreeGrafter"/>
</dbReference>
<feature type="transmembrane region" description="Helical" evidence="1">
    <location>
        <begin position="92"/>
        <end position="115"/>
    </location>
</feature>
<gene>
    <name evidence="3" type="ORF">Tsubulata_033524</name>
</gene>
<dbReference type="AlphaFoldDB" id="A0A9Q0F7Y0"/>
<feature type="signal peptide" evidence="2">
    <location>
        <begin position="1"/>
        <end position="33"/>
    </location>
</feature>
<keyword evidence="1" id="KW-0472">Membrane</keyword>
<keyword evidence="2" id="KW-0732">Signal</keyword>
<keyword evidence="1" id="KW-1133">Transmembrane helix</keyword>
<keyword evidence="1" id="KW-0812">Transmembrane</keyword>
<evidence type="ECO:0000256" key="1">
    <source>
        <dbReference type="SAM" id="Phobius"/>
    </source>
</evidence>
<keyword evidence="4" id="KW-1185">Reference proteome</keyword>
<dbReference type="InterPro" id="IPR053023">
    <property type="entry name" value="FLAP_modulator"/>
</dbReference>
<reference evidence="3" key="1">
    <citation type="submission" date="2022-02" db="EMBL/GenBank/DDBJ databases">
        <authorList>
            <person name="Henning P.M."/>
            <person name="McCubbin A.G."/>
            <person name="Shore J.S."/>
        </authorList>
    </citation>
    <scope>NUCLEOTIDE SEQUENCE</scope>
    <source>
        <strain evidence="3">F60SS</strain>
        <tissue evidence="3">Leaves</tissue>
    </source>
</reference>
<dbReference type="PANTHER" id="PTHR33975:SF8">
    <property type="match status" value="1"/>
</dbReference>
<dbReference type="InterPro" id="IPR010903">
    <property type="entry name" value="DUF1517"/>
</dbReference>
<dbReference type="OrthoDB" id="542507at2759"/>
<name>A0A9Q0F7Y0_9ROSI</name>
<dbReference type="EMBL" id="JAKUCV010006865">
    <property type="protein sequence ID" value="KAJ4825532.1"/>
    <property type="molecule type" value="Genomic_DNA"/>
</dbReference>
<protein>
    <submittedName>
        <fullName evidence="3">Uncharacterized protein</fullName>
    </submittedName>
</protein>
<proteinExistence type="predicted"/>
<evidence type="ECO:0000313" key="4">
    <source>
        <dbReference type="Proteomes" id="UP001141552"/>
    </source>
</evidence>
<dbReference type="Proteomes" id="UP001141552">
    <property type="component" value="Unassembled WGS sequence"/>
</dbReference>
<feature type="chain" id="PRO_5040284399" evidence="2">
    <location>
        <begin position="34"/>
        <end position="305"/>
    </location>
</feature>
<dbReference type="PANTHER" id="PTHR33975">
    <property type="entry name" value="MYELIN-ASSOCIATED OLIGODENDROCYTE BASIC PROTEIN"/>
    <property type="match status" value="1"/>
</dbReference>
<dbReference type="PIRSF" id="PIRSF037221">
    <property type="entry name" value="DUF1517"/>
    <property type="match status" value="1"/>
</dbReference>
<accession>A0A9Q0F7Y0</accession>
<comment type="caution">
    <text evidence="3">The sequence shown here is derived from an EMBL/GenBank/DDBJ whole genome shotgun (WGS) entry which is preliminary data.</text>
</comment>
<evidence type="ECO:0000313" key="3">
    <source>
        <dbReference type="EMBL" id="KAJ4825532.1"/>
    </source>
</evidence>